<dbReference type="PROSITE" id="PS51355">
    <property type="entry name" value="GLUTATHIONE_PEROXID_3"/>
    <property type="match status" value="1"/>
</dbReference>
<proteinExistence type="inferred from homology"/>
<dbReference type="Gene3D" id="3.40.30.10">
    <property type="entry name" value="Glutaredoxin"/>
    <property type="match status" value="1"/>
</dbReference>
<dbReference type="PANTHER" id="PTHR11592:SF40">
    <property type="entry name" value="THIOREDOXIN_GLUTATHIONE PEROXIDASE BTUE"/>
    <property type="match status" value="1"/>
</dbReference>
<feature type="active site" evidence="4">
    <location>
        <position position="37"/>
    </location>
</feature>
<dbReference type="Pfam" id="PF00255">
    <property type="entry name" value="GSHPx"/>
    <property type="match status" value="1"/>
</dbReference>
<evidence type="ECO:0000256" key="4">
    <source>
        <dbReference type="PIRSR" id="PIRSR000303-1"/>
    </source>
</evidence>
<evidence type="ECO:0000256" key="2">
    <source>
        <dbReference type="ARBA" id="ARBA00022559"/>
    </source>
</evidence>
<evidence type="ECO:0000256" key="3">
    <source>
        <dbReference type="ARBA" id="ARBA00023002"/>
    </source>
</evidence>
<dbReference type="AlphaFoldDB" id="A0A250JIV0"/>
<dbReference type="InterPro" id="IPR029759">
    <property type="entry name" value="GPX_AS"/>
</dbReference>
<protein>
    <recommendedName>
        <fullName evidence="5">Glutathione peroxidase</fullName>
    </recommendedName>
</protein>
<dbReference type="SUPFAM" id="SSF52833">
    <property type="entry name" value="Thioredoxin-like"/>
    <property type="match status" value="1"/>
</dbReference>
<comment type="similarity">
    <text evidence="1 5">Belongs to the glutathione peroxidase family.</text>
</comment>
<dbReference type="EMBL" id="CP022098">
    <property type="protein sequence ID" value="ATB43819.1"/>
    <property type="molecule type" value="Genomic_DNA"/>
</dbReference>
<reference evidence="6 7" key="1">
    <citation type="submission" date="2017-06" db="EMBL/GenBank/DDBJ databases">
        <title>Sequencing and comparative analysis of myxobacterial genomes.</title>
        <authorList>
            <person name="Rupp O."/>
            <person name="Goesmann A."/>
            <person name="Sogaard-Andersen L."/>
        </authorList>
    </citation>
    <scope>NUCLEOTIDE SEQUENCE [LARGE SCALE GENOMIC DNA]</scope>
    <source>
        <strain evidence="6 7">DSM 52655</strain>
    </source>
</reference>
<evidence type="ECO:0000313" key="6">
    <source>
        <dbReference type="EMBL" id="ATB43819.1"/>
    </source>
</evidence>
<evidence type="ECO:0000256" key="5">
    <source>
        <dbReference type="RuleBase" id="RU000499"/>
    </source>
</evidence>
<name>A0A250JIV0_9BACT</name>
<organism evidence="6 7">
    <name type="scientific">Cystobacter fuscus</name>
    <dbReference type="NCBI Taxonomy" id="43"/>
    <lineage>
        <taxon>Bacteria</taxon>
        <taxon>Pseudomonadati</taxon>
        <taxon>Myxococcota</taxon>
        <taxon>Myxococcia</taxon>
        <taxon>Myxococcales</taxon>
        <taxon>Cystobacterineae</taxon>
        <taxon>Archangiaceae</taxon>
        <taxon>Cystobacter</taxon>
    </lineage>
</organism>
<evidence type="ECO:0000313" key="7">
    <source>
        <dbReference type="Proteomes" id="UP000217257"/>
    </source>
</evidence>
<dbReference type="PROSITE" id="PS00460">
    <property type="entry name" value="GLUTATHIONE_PEROXID_1"/>
    <property type="match status" value="1"/>
</dbReference>
<gene>
    <name evidence="6" type="ORF">CYFUS_009299</name>
</gene>
<dbReference type="PANTHER" id="PTHR11592">
    <property type="entry name" value="GLUTATHIONE PEROXIDASE"/>
    <property type="match status" value="1"/>
</dbReference>
<dbReference type="KEGG" id="cfus:CYFUS_009299"/>
<evidence type="ECO:0000256" key="1">
    <source>
        <dbReference type="ARBA" id="ARBA00006926"/>
    </source>
</evidence>
<accession>A0A250JIV0</accession>
<dbReference type="RefSeq" id="WP_095991181.1">
    <property type="nucleotide sequence ID" value="NZ_CP022098.1"/>
</dbReference>
<keyword evidence="3 5" id="KW-0560">Oxidoreductase</keyword>
<dbReference type="FunFam" id="3.40.30.10:FF:000010">
    <property type="entry name" value="Glutathione peroxidase"/>
    <property type="match status" value="1"/>
</dbReference>
<dbReference type="Proteomes" id="UP000217257">
    <property type="component" value="Chromosome"/>
</dbReference>
<dbReference type="InterPro" id="IPR000889">
    <property type="entry name" value="Glutathione_peroxidase"/>
</dbReference>
<dbReference type="PIRSF" id="PIRSF000303">
    <property type="entry name" value="Glutathion_perox"/>
    <property type="match status" value="1"/>
</dbReference>
<dbReference type="GO" id="GO:0004601">
    <property type="term" value="F:peroxidase activity"/>
    <property type="evidence" value="ECO:0007669"/>
    <property type="project" value="UniProtKB-KW"/>
</dbReference>
<sequence length="184" mass="20575">MNEKIANLPLKRIDGTETSLAAFKGKVLLVVNVASQCGLTPQYDGLEKLYKNYQARGLVVMGFPANEFGAQEPGTNTEIQEFCRSRFGIDFPMFSKIVVKGEGQHPLYQHLTETLPEARFPTNSSMRARLEKHGMKQQKSNDILWNFEKFLINRQGDVVARFSPDTTPDDPALAQAIEAELAKA</sequence>
<dbReference type="PRINTS" id="PR01011">
    <property type="entry name" value="GLUTPROXDASE"/>
</dbReference>
<dbReference type="GO" id="GO:0034599">
    <property type="term" value="P:cellular response to oxidative stress"/>
    <property type="evidence" value="ECO:0007669"/>
    <property type="project" value="TreeGrafter"/>
</dbReference>
<keyword evidence="2 5" id="KW-0575">Peroxidase</keyword>
<dbReference type="CDD" id="cd00340">
    <property type="entry name" value="GSH_Peroxidase"/>
    <property type="match status" value="1"/>
</dbReference>
<dbReference type="InterPro" id="IPR036249">
    <property type="entry name" value="Thioredoxin-like_sf"/>
</dbReference>